<dbReference type="GO" id="GO:0006351">
    <property type="term" value="P:DNA-templated transcription"/>
    <property type="evidence" value="ECO:0007669"/>
    <property type="project" value="InterPro"/>
</dbReference>
<dbReference type="Pfam" id="PF04082">
    <property type="entry name" value="Fungal_trans"/>
    <property type="match status" value="1"/>
</dbReference>
<dbReference type="GO" id="GO:0008270">
    <property type="term" value="F:zinc ion binding"/>
    <property type="evidence" value="ECO:0007669"/>
    <property type="project" value="InterPro"/>
</dbReference>
<evidence type="ECO:0000256" key="1">
    <source>
        <dbReference type="ARBA" id="ARBA00023242"/>
    </source>
</evidence>
<dbReference type="AlphaFoldDB" id="A0A0F8A351"/>
<name>A0A0F8A351_9HYPO</name>
<evidence type="ECO:0000313" key="3">
    <source>
        <dbReference type="EMBL" id="KJZ71219.1"/>
    </source>
</evidence>
<gene>
    <name evidence="3" type="ORF">HIM_09362</name>
</gene>
<dbReference type="GO" id="GO:0003677">
    <property type="term" value="F:DNA binding"/>
    <property type="evidence" value="ECO:0007669"/>
    <property type="project" value="InterPro"/>
</dbReference>
<keyword evidence="1" id="KW-0539">Nucleus</keyword>
<dbReference type="OrthoDB" id="4161332at2759"/>
<sequence>MSDNGPPCENCRRDGFECEAAATKGYRALAWRHKSQAIERRNSIKASENTARVDAPVFERRGSRGSVRQDAEQPHIPPIIYAAPDAGSRQSLHAEAVGQQREASELPQKDVVSAMIQCYFRYVHSFLPVVDPSAFLGEHQTSTEEQNEPNRLLLSSMLFATCNFIDDGLLLSTGYGSRMSLKRAMYQHAKALYHSTVHQDKIALIQSALLLSFSNADAHDPFTPWHWNGIAIDACQSLGVHLAPRPAYSLRGGLPRDDFRMRRLIWWNCYGREVWLSLASGRPVRVAADDCDTPLPSREDTEACLANLSEKSRHDHIPRCVLSLLQFWDMRLRLSLYLGEVLSAQRQPEVNEFLVQEMEQKESEIRAVCKLEEEPSDEDELKLFLLHQCLTGLCLEAVIISLYKPLFRTAGVEANGDFFHSKGFFRARMAALNSNHVLNKLIGAGLISSCSTATVIALLPVMQIHLLELVSQDSMIRSSAQSHLDTCLMVLDKVRATDCVAESALAYFSAARDRVWHVGQGSLQTFDLSVSSELDANRPLSGAPYDVPDSQDQPFQIAEGELMTLASSIMSSKFSTSRDIDLAAGANAILSASTFGELWQEE</sequence>
<dbReference type="Proteomes" id="UP000054481">
    <property type="component" value="Unassembled WGS sequence"/>
</dbReference>
<reference evidence="3 4" key="1">
    <citation type="journal article" date="2014" name="Genome Biol. Evol.">
        <title>Comparative genomics and transcriptomics analyses reveal divergent lifestyle features of nematode endoparasitic fungus Hirsutella minnesotensis.</title>
        <authorList>
            <person name="Lai Y."/>
            <person name="Liu K."/>
            <person name="Zhang X."/>
            <person name="Zhang X."/>
            <person name="Li K."/>
            <person name="Wang N."/>
            <person name="Shu C."/>
            <person name="Wu Y."/>
            <person name="Wang C."/>
            <person name="Bushley K.E."/>
            <person name="Xiang M."/>
            <person name="Liu X."/>
        </authorList>
    </citation>
    <scope>NUCLEOTIDE SEQUENCE [LARGE SCALE GENOMIC DNA]</scope>
    <source>
        <strain evidence="3 4">3608</strain>
    </source>
</reference>
<dbReference type="InterPro" id="IPR052761">
    <property type="entry name" value="Fungal_Detox/Toxin_TFs"/>
</dbReference>
<dbReference type="EMBL" id="KQ030582">
    <property type="protein sequence ID" value="KJZ71219.1"/>
    <property type="molecule type" value="Genomic_DNA"/>
</dbReference>
<dbReference type="InterPro" id="IPR007219">
    <property type="entry name" value="XnlR_reg_dom"/>
</dbReference>
<evidence type="ECO:0000259" key="2">
    <source>
        <dbReference type="SMART" id="SM00906"/>
    </source>
</evidence>
<proteinExistence type="predicted"/>
<organism evidence="3 4">
    <name type="scientific">Hirsutella minnesotensis 3608</name>
    <dbReference type="NCBI Taxonomy" id="1043627"/>
    <lineage>
        <taxon>Eukaryota</taxon>
        <taxon>Fungi</taxon>
        <taxon>Dikarya</taxon>
        <taxon>Ascomycota</taxon>
        <taxon>Pezizomycotina</taxon>
        <taxon>Sordariomycetes</taxon>
        <taxon>Hypocreomycetidae</taxon>
        <taxon>Hypocreales</taxon>
        <taxon>Ophiocordycipitaceae</taxon>
        <taxon>Hirsutella</taxon>
    </lineage>
</organism>
<protein>
    <recommendedName>
        <fullName evidence="2">Xylanolytic transcriptional activator regulatory domain-containing protein</fullName>
    </recommendedName>
</protein>
<dbReference type="SMART" id="SM00906">
    <property type="entry name" value="Fungal_trans"/>
    <property type="match status" value="1"/>
</dbReference>
<feature type="domain" description="Xylanolytic transcriptional activator regulatory" evidence="2">
    <location>
        <begin position="224"/>
        <end position="302"/>
    </location>
</feature>
<accession>A0A0F8A351</accession>
<keyword evidence="4" id="KW-1185">Reference proteome</keyword>
<dbReference type="PANTHER" id="PTHR47425">
    <property type="entry name" value="FARB-RELATED"/>
    <property type="match status" value="1"/>
</dbReference>
<dbReference type="PANTHER" id="PTHR47425:SF3">
    <property type="entry name" value="ZN(II)2CYS6 TRANSCRIPTION FACTOR (EUROFUNG)"/>
    <property type="match status" value="1"/>
</dbReference>
<dbReference type="CDD" id="cd12148">
    <property type="entry name" value="fungal_TF_MHR"/>
    <property type="match status" value="1"/>
</dbReference>
<evidence type="ECO:0000313" key="4">
    <source>
        <dbReference type="Proteomes" id="UP000054481"/>
    </source>
</evidence>